<dbReference type="PANTHER" id="PTHR43477">
    <property type="entry name" value="DIHYDROANTICAPSIN 7-DEHYDROGENASE"/>
    <property type="match status" value="1"/>
</dbReference>
<evidence type="ECO:0000313" key="3">
    <source>
        <dbReference type="EMBL" id="AMO69148.1"/>
    </source>
</evidence>
<reference evidence="3 4" key="1">
    <citation type="submission" date="2015-12" db="EMBL/GenBank/DDBJ databases">
        <authorList>
            <person name="Shamseldin A."/>
            <person name="Moawad H."/>
            <person name="Abd El-Rahim W.M."/>
            <person name="Sadowsky M.J."/>
        </authorList>
    </citation>
    <scope>NUCLEOTIDE SEQUENCE [LARGE SCALE GENOMIC DNA]</scope>
    <source>
        <strain evidence="3 4">SM2</strain>
    </source>
</reference>
<sequence>MGKFIVTGSASGIGAAVCSRLEDDGEMVIKVDRHNADIVADLATATGRRAALQACLALCKDGLDGLVCCAGIGSTSPDVAMIPQVNFFGSVELLRGLKDALAARRGSAVLVSSNSAPQDTDPDYVSALLADDQEQLQVSLANISGHAAYSGSKQAIALWMRKNAPEYARSGVRLNAVAPGYTRTAMTEATENDPNYSAAIKDFLATIPLGRAGNVSEIANVIGFLLCSEASFVSGSLLYVDGGHDAMFRPNAI</sequence>
<dbReference type="Gene3D" id="3.40.50.720">
    <property type="entry name" value="NAD(P)-binding Rossmann-like Domain"/>
    <property type="match status" value="1"/>
</dbReference>
<dbReference type="InterPro" id="IPR051122">
    <property type="entry name" value="SDR_DHRS6-like"/>
</dbReference>
<evidence type="ECO:0000313" key="4">
    <source>
        <dbReference type="Proteomes" id="UP000074119"/>
    </source>
</evidence>
<dbReference type="RefSeq" id="WP_008248709.1">
    <property type="nucleotide sequence ID" value="NZ_CP014544.1"/>
</dbReference>
<organism evidence="3 4">
    <name type="scientific">Zhongshania aliphaticivorans</name>
    <dbReference type="NCBI Taxonomy" id="1470434"/>
    <lineage>
        <taxon>Bacteria</taxon>
        <taxon>Pseudomonadati</taxon>
        <taxon>Pseudomonadota</taxon>
        <taxon>Gammaproteobacteria</taxon>
        <taxon>Cellvibrionales</taxon>
        <taxon>Spongiibacteraceae</taxon>
        <taxon>Zhongshania</taxon>
    </lineage>
</organism>
<evidence type="ECO:0000256" key="2">
    <source>
        <dbReference type="ARBA" id="ARBA00023002"/>
    </source>
</evidence>
<evidence type="ECO:0000256" key="1">
    <source>
        <dbReference type="ARBA" id="ARBA00006484"/>
    </source>
</evidence>
<gene>
    <name evidence="3" type="ORF">AZF00_12905</name>
</gene>
<dbReference type="GO" id="GO:0016491">
    <property type="term" value="F:oxidoreductase activity"/>
    <property type="evidence" value="ECO:0007669"/>
    <property type="project" value="UniProtKB-KW"/>
</dbReference>
<dbReference type="InterPro" id="IPR036291">
    <property type="entry name" value="NAD(P)-bd_dom_sf"/>
</dbReference>
<dbReference type="PRINTS" id="PR00081">
    <property type="entry name" value="GDHRDH"/>
</dbReference>
<proteinExistence type="inferred from homology"/>
<dbReference type="AlphaFoldDB" id="A0A127M7G7"/>
<keyword evidence="2" id="KW-0560">Oxidoreductase</keyword>
<name>A0A127M7G7_9GAMM</name>
<protein>
    <submittedName>
        <fullName evidence="3">Uncharacterized protein</fullName>
    </submittedName>
</protein>
<accession>A0A127M7G7</accession>
<dbReference type="Pfam" id="PF13561">
    <property type="entry name" value="adh_short_C2"/>
    <property type="match status" value="1"/>
</dbReference>
<dbReference type="EMBL" id="CP014544">
    <property type="protein sequence ID" value="AMO69148.1"/>
    <property type="molecule type" value="Genomic_DNA"/>
</dbReference>
<comment type="similarity">
    <text evidence="1">Belongs to the short-chain dehydrogenases/reductases (SDR) family.</text>
</comment>
<dbReference type="Pfam" id="PF00106">
    <property type="entry name" value="adh_short"/>
    <property type="match status" value="1"/>
</dbReference>
<dbReference type="SUPFAM" id="SSF51735">
    <property type="entry name" value="NAD(P)-binding Rossmann-fold domains"/>
    <property type="match status" value="1"/>
</dbReference>
<dbReference type="InterPro" id="IPR002347">
    <property type="entry name" value="SDR_fam"/>
</dbReference>
<dbReference type="STRING" id="1470434.AZF00_12905"/>
<dbReference type="PANTHER" id="PTHR43477:SF1">
    <property type="entry name" value="DIHYDROANTICAPSIN 7-DEHYDROGENASE"/>
    <property type="match status" value="1"/>
</dbReference>
<dbReference type="Proteomes" id="UP000074119">
    <property type="component" value="Chromosome"/>
</dbReference>
<dbReference type="KEGG" id="zal:AZF00_12905"/>